<comment type="similarity">
    <text evidence="2">Belongs to the metallo-dependent hydrolases superfamily. Adenosine and AMP deaminases family.</text>
</comment>
<dbReference type="SUPFAM" id="SSF51556">
    <property type="entry name" value="Metallo-dependent hydrolases"/>
    <property type="match status" value="1"/>
</dbReference>
<dbReference type="InterPro" id="IPR006650">
    <property type="entry name" value="A/AMP_deam_AS"/>
</dbReference>
<organism evidence="7 8">
    <name type="scientific">Enterocloster hominis</name>
    <name type="common">ex Hitch et al. 2024</name>
    <dbReference type="NCBI Taxonomy" id="1917870"/>
    <lineage>
        <taxon>Bacteria</taxon>
        <taxon>Bacillati</taxon>
        <taxon>Bacillota</taxon>
        <taxon>Clostridia</taxon>
        <taxon>Lachnospirales</taxon>
        <taxon>Lachnospiraceae</taxon>
        <taxon>Enterocloster</taxon>
    </lineage>
</organism>
<evidence type="ECO:0000313" key="8">
    <source>
        <dbReference type="Proteomes" id="UP001454086"/>
    </source>
</evidence>
<dbReference type="EC" id="3.5.4.4" evidence="7"/>
<evidence type="ECO:0000256" key="5">
    <source>
        <dbReference type="ARBA" id="ARBA00022833"/>
    </source>
</evidence>
<protein>
    <submittedName>
        <fullName evidence="7">Adenosine deaminase</fullName>
        <ecNumber evidence="7">3.5.4.4</ecNumber>
    </submittedName>
</protein>
<dbReference type="RefSeq" id="WP_008719310.1">
    <property type="nucleotide sequence ID" value="NZ_JAJFDX010000002.1"/>
</dbReference>
<dbReference type="PANTHER" id="PTHR43114:SF6">
    <property type="entry name" value="ADENINE DEAMINASE"/>
    <property type="match status" value="1"/>
</dbReference>
<dbReference type="InterPro" id="IPR001365">
    <property type="entry name" value="A_deaminase_dom"/>
</dbReference>
<keyword evidence="5" id="KW-0862">Zinc</keyword>
<comment type="caution">
    <text evidence="7">The sequence shown here is derived from an EMBL/GenBank/DDBJ whole genome shotgun (WGS) entry which is preliminary data.</text>
</comment>
<evidence type="ECO:0000256" key="1">
    <source>
        <dbReference type="ARBA" id="ARBA00001947"/>
    </source>
</evidence>
<dbReference type="InterPro" id="IPR006330">
    <property type="entry name" value="Ado/ade_deaminase"/>
</dbReference>
<evidence type="ECO:0000259" key="6">
    <source>
        <dbReference type="Pfam" id="PF00962"/>
    </source>
</evidence>
<evidence type="ECO:0000256" key="4">
    <source>
        <dbReference type="ARBA" id="ARBA00022801"/>
    </source>
</evidence>
<gene>
    <name evidence="7" type="primary">add</name>
    <name evidence="7" type="ORF">WMQ36_16720</name>
</gene>
<evidence type="ECO:0000256" key="2">
    <source>
        <dbReference type="ARBA" id="ARBA00006676"/>
    </source>
</evidence>
<dbReference type="InterPro" id="IPR032466">
    <property type="entry name" value="Metal_Hydrolase"/>
</dbReference>
<dbReference type="PANTHER" id="PTHR43114">
    <property type="entry name" value="ADENINE DEAMINASE"/>
    <property type="match status" value="1"/>
</dbReference>
<reference evidence="7 8" key="1">
    <citation type="submission" date="2024-03" db="EMBL/GenBank/DDBJ databases">
        <title>Human intestinal bacterial collection.</title>
        <authorList>
            <person name="Pauvert C."/>
            <person name="Hitch T.C.A."/>
            <person name="Clavel T."/>
        </authorList>
    </citation>
    <scope>NUCLEOTIDE SEQUENCE [LARGE SCALE GENOMIC DNA]</scope>
    <source>
        <strain evidence="7 8">CLA-SR-H021</strain>
    </source>
</reference>
<dbReference type="Pfam" id="PF00962">
    <property type="entry name" value="A_deaminase"/>
    <property type="match status" value="1"/>
</dbReference>
<dbReference type="GO" id="GO:0016787">
    <property type="term" value="F:hydrolase activity"/>
    <property type="evidence" value="ECO:0007669"/>
    <property type="project" value="UniProtKB-KW"/>
</dbReference>
<keyword evidence="3" id="KW-0479">Metal-binding</keyword>
<accession>A0ABV1D8B1</accession>
<comment type="cofactor">
    <cofactor evidence="1">
        <name>Zn(2+)</name>
        <dbReference type="ChEBI" id="CHEBI:29105"/>
    </cofactor>
</comment>
<dbReference type="PROSITE" id="PS00485">
    <property type="entry name" value="A_DEAMINASE"/>
    <property type="match status" value="1"/>
</dbReference>
<proteinExistence type="inferred from homology"/>
<name>A0ABV1D8B1_9FIRM</name>
<dbReference type="Proteomes" id="UP001454086">
    <property type="component" value="Unassembled WGS sequence"/>
</dbReference>
<dbReference type="Gene3D" id="3.20.20.140">
    <property type="entry name" value="Metal-dependent hydrolases"/>
    <property type="match status" value="1"/>
</dbReference>
<evidence type="ECO:0000256" key="3">
    <source>
        <dbReference type="ARBA" id="ARBA00022723"/>
    </source>
</evidence>
<keyword evidence="8" id="KW-1185">Reference proteome</keyword>
<dbReference type="NCBIfam" id="TIGR01430">
    <property type="entry name" value="aden_deam"/>
    <property type="match status" value="1"/>
</dbReference>
<evidence type="ECO:0000313" key="7">
    <source>
        <dbReference type="EMBL" id="MEQ2426617.1"/>
    </source>
</evidence>
<sequence>MLTTRQMKLIVNMPKAENHIHIEGSIPWDLALELGRKNGVKLPADTVEGLRQWVEGILKADGLNGFMLCDRTINSVCITKEDYEAVVLALAKDARRQNVVYQELHLDYPLNEERGIPMEVVMEGYRSAQKKAKEQYGVEIVYIAGLDRTLSPEQCERFVKNLEGYRDMVDGLGMDCEEKGHPCIKHQGSYRLAEDMGLFLTAHAGEDDGAYNIWDAIQTLHVSRIDHGCQSIHEPELLKYLKEHEILCAMCPTSNIWTGAARNYEEHPAVTMMRAGVPVSISSDDPPYMVDLVQEYAIALDEMHFTEDELIRTARNAFAYSIKGQKYLEQFDAWVEAFKKNEA</sequence>
<dbReference type="EMBL" id="JBBMFM010000068">
    <property type="protein sequence ID" value="MEQ2426617.1"/>
    <property type="molecule type" value="Genomic_DNA"/>
</dbReference>
<keyword evidence="4 7" id="KW-0378">Hydrolase</keyword>
<feature type="domain" description="Adenosine deaminase" evidence="6">
    <location>
        <begin position="14"/>
        <end position="321"/>
    </location>
</feature>